<evidence type="ECO:0000313" key="2">
    <source>
        <dbReference type="EMBL" id="KAI5071309.1"/>
    </source>
</evidence>
<dbReference type="Proteomes" id="UP000886520">
    <property type="component" value="Chromosome 13"/>
</dbReference>
<dbReference type="AlphaFoldDB" id="A0A9D4UPA4"/>
<reference evidence="2" key="1">
    <citation type="submission" date="2021-01" db="EMBL/GenBank/DDBJ databases">
        <title>Adiantum capillus-veneris genome.</title>
        <authorList>
            <person name="Fang Y."/>
            <person name="Liao Q."/>
        </authorList>
    </citation>
    <scope>NUCLEOTIDE SEQUENCE</scope>
    <source>
        <strain evidence="2">H3</strain>
        <tissue evidence="2">Leaf</tissue>
    </source>
</reference>
<name>A0A9D4UPA4_ADICA</name>
<gene>
    <name evidence="2" type="ORF">GOP47_0013560</name>
</gene>
<comment type="caution">
    <text evidence="2">The sequence shown here is derived from an EMBL/GenBank/DDBJ whole genome shotgun (WGS) entry which is preliminary data.</text>
</comment>
<keyword evidence="3" id="KW-1185">Reference proteome</keyword>
<feature type="region of interest" description="Disordered" evidence="1">
    <location>
        <begin position="1"/>
        <end position="25"/>
    </location>
</feature>
<evidence type="ECO:0000256" key="1">
    <source>
        <dbReference type="SAM" id="MobiDB-lite"/>
    </source>
</evidence>
<organism evidence="2 3">
    <name type="scientific">Adiantum capillus-veneris</name>
    <name type="common">Maidenhair fern</name>
    <dbReference type="NCBI Taxonomy" id="13818"/>
    <lineage>
        <taxon>Eukaryota</taxon>
        <taxon>Viridiplantae</taxon>
        <taxon>Streptophyta</taxon>
        <taxon>Embryophyta</taxon>
        <taxon>Tracheophyta</taxon>
        <taxon>Polypodiopsida</taxon>
        <taxon>Polypodiidae</taxon>
        <taxon>Polypodiales</taxon>
        <taxon>Pteridineae</taxon>
        <taxon>Pteridaceae</taxon>
        <taxon>Vittarioideae</taxon>
        <taxon>Adiantum</taxon>
    </lineage>
</organism>
<proteinExistence type="predicted"/>
<dbReference type="EMBL" id="JABFUD020000013">
    <property type="protein sequence ID" value="KAI5071309.1"/>
    <property type="molecule type" value="Genomic_DNA"/>
</dbReference>
<protein>
    <submittedName>
        <fullName evidence="2">Uncharacterized protein</fullName>
    </submittedName>
</protein>
<accession>A0A9D4UPA4</accession>
<evidence type="ECO:0000313" key="3">
    <source>
        <dbReference type="Proteomes" id="UP000886520"/>
    </source>
</evidence>
<sequence length="74" mass="8252">MTTRSRNLGLHLRAPSKRNQASKSACCSNKDIVENANRGGRGRFAAGNMTNRLRSPSSIDARADAKQWSMELFW</sequence>